<comment type="function">
    <text evidence="9">Converts cobyric acid to cobinamide by the addition of aminopropanol on the F carboxylic group.</text>
</comment>
<evidence type="ECO:0000256" key="7">
    <source>
        <dbReference type="ARBA" id="ARBA00022989"/>
    </source>
</evidence>
<dbReference type="Pfam" id="PF03186">
    <property type="entry name" value="CobD_Cbib"/>
    <property type="match status" value="1"/>
</dbReference>
<organism evidence="10 11">
    <name type="scientific">Rhodovulum adriaticum</name>
    <name type="common">Rhodopseudomonas adriatica</name>
    <dbReference type="NCBI Taxonomy" id="35804"/>
    <lineage>
        <taxon>Bacteria</taxon>
        <taxon>Pseudomonadati</taxon>
        <taxon>Pseudomonadota</taxon>
        <taxon>Alphaproteobacteria</taxon>
        <taxon>Rhodobacterales</taxon>
        <taxon>Paracoccaceae</taxon>
        <taxon>Rhodovulum</taxon>
    </lineage>
</organism>
<proteinExistence type="inferred from homology"/>
<dbReference type="GO" id="GO:0048472">
    <property type="term" value="F:threonine-phosphate decarboxylase activity"/>
    <property type="evidence" value="ECO:0007669"/>
    <property type="project" value="InterPro"/>
</dbReference>
<comment type="subcellular location">
    <subcellularLocation>
        <location evidence="1 9">Cell membrane</location>
        <topology evidence="1 9">Multi-pass membrane protein</topology>
    </subcellularLocation>
</comment>
<evidence type="ECO:0000256" key="2">
    <source>
        <dbReference type="ARBA" id="ARBA00004953"/>
    </source>
</evidence>
<evidence type="ECO:0000256" key="1">
    <source>
        <dbReference type="ARBA" id="ARBA00004651"/>
    </source>
</evidence>
<evidence type="ECO:0000313" key="11">
    <source>
        <dbReference type="Proteomes" id="UP000295733"/>
    </source>
</evidence>
<dbReference type="UniPathway" id="UPA00148"/>
<keyword evidence="5 9" id="KW-0169">Cobalamin biosynthesis</keyword>
<comment type="similarity">
    <text evidence="3 9">Belongs to the CobD/CbiB family.</text>
</comment>
<feature type="transmembrane region" description="Helical" evidence="9">
    <location>
        <begin position="56"/>
        <end position="78"/>
    </location>
</feature>
<gene>
    <name evidence="9" type="primary">cobD</name>
    <name evidence="10" type="ORF">EV656_105128</name>
</gene>
<reference evidence="10 11" key="1">
    <citation type="submission" date="2019-03" db="EMBL/GenBank/DDBJ databases">
        <title>Genomic Encyclopedia of Type Strains, Phase IV (KMG-IV): sequencing the most valuable type-strain genomes for metagenomic binning, comparative biology and taxonomic classification.</title>
        <authorList>
            <person name="Goeker M."/>
        </authorList>
    </citation>
    <scope>NUCLEOTIDE SEQUENCE [LARGE SCALE GENOMIC DNA]</scope>
    <source>
        <strain evidence="10 11">DSM 2781</strain>
    </source>
</reference>
<dbReference type="HAMAP" id="MF_00024">
    <property type="entry name" value="CobD_CbiB"/>
    <property type="match status" value="1"/>
</dbReference>
<dbReference type="OrthoDB" id="9811967at2"/>
<dbReference type="GO" id="GO:0009236">
    <property type="term" value="P:cobalamin biosynthetic process"/>
    <property type="evidence" value="ECO:0007669"/>
    <property type="project" value="UniProtKB-UniRule"/>
</dbReference>
<evidence type="ECO:0000256" key="8">
    <source>
        <dbReference type="ARBA" id="ARBA00023136"/>
    </source>
</evidence>
<evidence type="ECO:0000256" key="6">
    <source>
        <dbReference type="ARBA" id="ARBA00022692"/>
    </source>
</evidence>
<feature type="transmembrane region" description="Helical" evidence="9">
    <location>
        <begin position="292"/>
        <end position="310"/>
    </location>
</feature>
<evidence type="ECO:0000256" key="9">
    <source>
        <dbReference type="HAMAP-Rule" id="MF_00024"/>
    </source>
</evidence>
<dbReference type="AlphaFoldDB" id="A0A4V2SLC4"/>
<accession>A0A4V2SLC4</accession>
<keyword evidence="6 9" id="KW-0812">Transmembrane</keyword>
<dbReference type="PANTHER" id="PTHR34308">
    <property type="entry name" value="COBALAMIN BIOSYNTHESIS PROTEIN CBIB"/>
    <property type="match status" value="1"/>
</dbReference>
<keyword evidence="7 9" id="KW-1133">Transmembrane helix</keyword>
<dbReference type="InterPro" id="IPR004485">
    <property type="entry name" value="Cobalamin_biosynth_CobD/CbiB"/>
</dbReference>
<sequence length="313" mass="32583">MTAAAMLIAMALEGALGWPDRLQARIGHPVVWIGAVIAALEERWNRPGETEGRRVTLGAATVVVVVGAAVLPALLVQAILPGGWVGTVLTGILAAPLVAGRSLYDHVAAVARALAANDMAGARGAVAMIVGRDPAKLNRAGIARAALESLAENASDGVVAPVFWGVVFGLPGIAGYKAINTLDSMIGHRNDRYRQFGRVAARLDDLANLIPARLTGVLFCAVARRPRAALATMRRDARAHRSPNAGWPESAMAGGLGVRLSGPRVYGDRISEEPWLNAGAPDPDAAAMRAGLWLYLRGLGALALMLAVLASTI</sequence>
<keyword evidence="4 9" id="KW-1003">Cell membrane</keyword>
<evidence type="ECO:0000256" key="5">
    <source>
        <dbReference type="ARBA" id="ARBA00022573"/>
    </source>
</evidence>
<dbReference type="Proteomes" id="UP000295733">
    <property type="component" value="Unassembled WGS sequence"/>
</dbReference>
<dbReference type="RefSeq" id="WP_132602870.1">
    <property type="nucleotide sequence ID" value="NZ_NRRP01000026.1"/>
</dbReference>
<dbReference type="GO" id="GO:0005886">
    <property type="term" value="C:plasma membrane"/>
    <property type="evidence" value="ECO:0007669"/>
    <property type="project" value="UniProtKB-SubCell"/>
</dbReference>
<comment type="pathway">
    <text evidence="2 9">Cofactor biosynthesis; adenosylcobalamin biosynthesis.</text>
</comment>
<dbReference type="GO" id="GO:0015420">
    <property type="term" value="F:ABC-type vitamin B12 transporter activity"/>
    <property type="evidence" value="ECO:0007669"/>
    <property type="project" value="UniProtKB-UniRule"/>
</dbReference>
<dbReference type="NCBIfam" id="TIGR00380">
    <property type="entry name" value="cobal_cbiB"/>
    <property type="match status" value="1"/>
</dbReference>
<evidence type="ECO:0000256" key="4">
    <source>
        <dbReference type="ARBA" id="ARBA00022475"/>
    </source>
</evidence>
<name>A0A4V2SLC4_RHOAD</name>
<dbReference type="EMBL" id="SLXL01000005">
    <property type="protein sequence ID" value="TCP22826.1"/>
    <property type="molecule type" value="Genomic_DNA"/>
</dbReference>
<keyword evidence="11" id="KW-1185">Reference proteome</keyword>
<dbReference type="PANTHER" id="PTHR34308:SF1">
    <property type="entry name" value="COBALAMIN BIOSYNTHESIS PROTEIN CBIB"/>
    <property type="match status" value="1"/>
</dbReference>
<protein>
    <recommendedName>
        <fullName evidence="9">Cobalamin biosynthesis protein CobD</fullName>
    </recommendedName>
</protein>
<keyword evidence="8 9" id="KW-0472">Membrane</keyword>
<evidence type="ECO:0000313" key="10">
    <source>
        <dbReference type="EMBL" id="TCP22826.1"/>
    </source>
</evidence>
<evidence type="ECO:0000256" key="3">
    <source>
        <dbReference type="ARBA" id="ARBA00006263"/>
    </source>
</evidence>
<feature type="transmembrane region" description="Helical" evidence="9">
    <location>
        <begin position="84"/>
        <end position="104"/>
    </location>
</feature>
<comment type="caution">
    <text evidence="9">Lacks conserved residue(s) required for the propagation of feature annotation.</text>
</comment>
<comment type="caution">
    <text evidence="10">The sequence shown here is derived from an EMBL/GenBank/DDBJ whole genome shotgun (WGS) entry which is preliminary data.</text>
</comment>